<sequence length="106" mass="11514">MSDAYPGPPADRFPSNAEALAQAFDNMEKQALALKHAQARGDQAAFSTASRLLREAQVIFLRIHNRFPAETATFLAARQEEVLDGVAFDPFAPPLLTDGTPDAKDD</sequence>
<proteinExistence type="predicted"/>
<comment type="caution">
    <text evidence="1">The sequence shown here is derived from an EMBL/GenBank/DDBJ whole genome shotgun (WGS) entry which is preliminary data.</text>
</comment>
<organism evidence="1 2">
    <name type="scientific">Tritonibacter horizontis</name>
    <dbReference type="NCBI Taxonomy" id="1768241"/>
    <lineage>
        <taxon>Bacteria</taxon>
        <taxon>Pseudomonadati</taxon>
        <taxon>Pseudomonadota</taxon>
        <taxon>Alphaproteobacteria</taxon>
        <taxon>Rhodobacterales</taxon>
        <taxon>Paracoccaceae</taxon>
        <taxon>Tritonibacter</taxon>
    </lineage>
</organism>
<name>A0A132BY07_9RHOB</name>
<evidence type="ECO:0000313" key="2">
    <source>
        <dbReference type="Proteomes" id="UP000068382"/>
    </source>
</evidence>
<dbReference type="EMBL" id="LPUY01000064">
    <property type="protein sequence ID" value="KUP92932.1"/>
    <property type="molecule type" value="Genomic_DNA"/>
</dbReference>
<dbReference type="OrthoDB" id="9878501at2"/>
<gene>
    <name evidence="1" type="ORF">TRIHO_21910</name>
</gene>
<accession>A0A132BY07</accession>
<reference evidence="1 2" key="1">
    <citation type="submission" date="2015-12" db="EMBL/GenBank/DDBJ databases">
        <title>Genome sequence of the marine Rhodobacteraceae strain O3.65, Candidatus Tritonibacter horizontis.</title>
        <authorList>
            <person name="Poehlein A."/>
            <person name="Giebel H.A."/>
            <person name="Voget S."/>
            <person name="Brinkhoff T."/>
        </authorList>
    </citation>
    <scope>NUCLEOTIDE SEQUENCE [LARGE SCALE GENOMIC DNA]</scope>
    <source>
        <strain evidence="1 2">O3.65</strain>
    </source>
</reference>
<evidence type="ECO:0000313" key="1">
    <source>
        <dbReference type="EMBL" id="KUP92932.1"/>
    </source>
</evidence>
<keyword evidence="2" id="KW-1185">Reference proteome</keyword>
<dbReference type="Proteomes" id="UP000068382">
    <property type="component" value="Unassembled WGS sequence"/>
</dbReference>
<dbReference type="RefSeq" id="WP_068243182.1">
    <property type="nucleotide sequence ID" value="NZ_LPUY01000064.1"/>
</dbReference>
<dbReference type="AlphaFoldDB" id="A0A132BY07"/>
<protein>
    <submittedName>
        <fullName evidence="1">Uncharacterized protein</fullName>
    </submittedName>
</protein>